<comment type="subcellular location">
    <subcellularLocation>
        <location evidence="1">Peroxisome</location>
    </subcellularLocation>
</comment>
<keyword evidence="3" id="KW-0812">Transmembrane</keyword>
<feature type="transmembrane region" description="Helical" evidence="3">
    <location>
        <begin position="297"/>
        <end position="318"/>
    </location>
</feature>
<dbReference type="GO" id="GO:0016405">
    <property type="term" value="F:CoA-ligase activity"/>
    <property type="evidence" value="ECO:0007669"/>
    <property type="project" value="TreeGrafter"/>
</dbReference>
<dbReference type="PANTHER" id="PTHR24096">
    <property type="entry name" value="LONG-CHAIN-FATTY-ACID--COA LIGASE"/>
    <property type="match status" value="1"/>
</dbReference>
<dbReference type="InterPro" id="IPR020845">
    <property type="entry name" value="AMP-binding_CS"/>
</dbReference>
<dbReference type="PANTHER" id="PTHR24096:SF422">
    <property type="entry name" value="BCDNA.GH02901"/>
    <property type="match status" value="1"/>
</dbReference>
<organism evidence="5 6">
    <name type="scientific">Teladorsagia circumcincta</name>
    <name type="common">Brown stomach worm</name>
    <name type="synonym">Ostertagia circumcincta</name>
    <dbReference type="NCBI Taxonomy" id="45464"/>
    <lineage>
        <taxon>Eukaryota</taxon>
        <taxon>Metazoa</taxon>
        <taxon>Ecdysozoa</taxon>
        <taxon>Nematoda</taxon>
        <taxon>Chromadorea</taxon>
        <taxon>Rhabditida</taxon>
        <taxon>Rhabditina</taxon>
        <taxon>Rhabditomorpha</taxon>
        <taxon>Strongyloidea</taxon>
        <taxon>Trichostrongylidae</taxon>
        <taxon>Teladorsagia</taxon>
    </lineage>
</organism>
<protein>
    <submittedName>
        <fullName evidence="5">AMP-binding enzyme</fullName>
    </submittedName>
</protein>
<evidence type="ECO:0000256" key="3">
    <source>
        <dbReference type="SAM" id="Phobius"/>
    </source>
</evidence>
<accession>A0A2G9V0Q2</accession>
<dbReference type="SUPFAM" id="SSF56801">
    <property type="entry name" value="Acetyl-CoA synthetase-like"/>
    <property type="match status" value="1"/>
</dbReference>
<dbReference type="AlphaFoldDB" id="A0A2G9V0Q2"/>
<name>A0A2G9V0Q2_TELCI</name>
<proteinExistence type="predicted"/>
<dbReference type="Proteomes" id="UP000230423">
    <property type="component" value="Unassembled WGS sequence"/>
</dbReference>
<evidence type="ECO:0000313" key="6">
    <source>
        <dbReference type="Proteomes" id="UP000230423"/>
    </source>
</evidence>
<evidence type="ECO:0000313" key="5">
    <source>
        <dbReference type="EMBL" id="PIO76074.1"/>
    </source>
</evidence>
<keyword evidence="3" id="KW-1133">Transmembrane helix</keyword>
<evidence type="ECO:0000259" key="4">
    <source>
        <dbReference type="Pfam" id="PF00501"/>
    </source>
</evidence>
<dbReference type="OrthoDB" id="10253869at2759"/>
<dbReference type="PROSITE" id="PS00455">
    <property type="entry name" value="AMP_BINDING"/>
    <property type="match status" value="1"/>
</dbReference>
<gene>
    <name evidence="5" type="ORF">TELCIR_01844</name>
</gene>
<dbReference type="Pfam" id="PF00501">
    <property type="entry name" value="AMP-binding"/>
    <property type="match status" value="1"/>
</dbReference>
<feature type="domain" description="AMP-dependent synthetase/ligase" evidence="4">
    <location>
        <begin position="80"/>
        <end position="394"/>
    </location>
</feature>
<dbReference type="GO" id="GO:0005777">
    <property type="term" value="C:peroxisome"/>
    <property type="evidence" value="ECO:0007669"/>
    <property type="project" value="UniProtKB-SubCell"/>
</dbReference>
<keyword evidence="3" id="KW-0472">Membrane</keyword>
<sequence>MPRSRELEELSNGFDEYRLEEDTEERRAIIKVKREPRKIARAGAPAGSGAPKMIESDYPPIALPAEPYHKRLLKSIKHHIDHGKNKIAFVNGEKPNETITFKQVYDSAYSIAAFLYSKGFEKDVACAVIPNLWHYSAFFLGVALRGGAVSGASAMFTDYELQRQFVDSGAKVVLTSEHYLEKVVKAVKESPNVKLVIYIPEHEDHPVPEGVVSWNVAVKSRYTASIPEPCIDVDKDMIILPYSSGTTGPPKGVMLSHRNFACMMEIYSRHEATNIARVLDPDWDYEQEKLLLFLPFYHAYGFGLINFTLLVGSTGIIFKSFDPHNFCRAIQDHKASIRILPLVPPIMVFLAKHPVCDQYDLSSISLIICGAAPAGKDICEELSRKYPKMKYIQQGLFRFPFPTRLNASKNSNGRRWGVIVVMPALDRCRHQALQTAEQMYIAPGITGYFVERMTELA</sequence>
<evidence type="ECO:0000256" key="2">
    <source>
        <dbReference type="ARBA" id="ARBA00023140"/>
    </source>
</evidence>
<keyword evidence="6" id="KW-1185">Reference proteome</keyword>
<keyword evidence="2" id="KW-0576">Peroxisome</keyword>
<dbReference type="EMBL" id="KZ345081">
    <property type="protein sequence ID" value="PIO76074.1"/>
    <property type="molecule type" value="Genomic_DNA"/>
</dbReference>
<reference evidence="5 6" key="1">
    <citation type="submission" date="2015-09" db="EMBL/GenBank/DDBJ databases">
        <title>Draft genome of the parasitic nematode Teladorsagia circumcincta isolate WARC Sus (inbred).</title>
        <authorList>
            <person name="Mitreva M."/>
        </authorList>
    </citation>
    <scope>NUCLEOTIDE SEQUENCE [LARGE SCALE GENOMIC DNA]</scope>
    <source>
        <strain evidence="5 6">S</strain>
    </source>
</reference>
<dbReference type="Gene3D" id="3.40.50.980">
    <property type="match status" value="2"/>
</dbReference>
<dbReference type="InterPro" id="IPR000873">
    <property type="entry name" value="AMP-dep_synth/lig_dom"/>
</dbReference>
<evidence type="ECO:0000256" key="1">
    <source>
        <dbReference type="ARBA" id="ARBA00004275"/>
    </source>
</evidence>